<dbReference type="Pfam" id="PF12840">
    <property type="entry name" value="HTH_20"/>
    <property type="match status" value="1"/>
</dbReference>
<organism evidence="3 4">
    <name type="scientific">Stackebrandtia albiflava</name>
    <dbReference type="NCBI Taxonomy" id="406432"/>
    <lineage>
        <taxon>Bacteria</taxon>
        <taxon>Bacillati</taxon>
        <taxon>Actinomycetota</taxon>
        <taxon>Actinomycetes</taxon>
        <taxon>Glycomycetales</taxon>
        <taxon>Glycomycetaceae</taxon>
        <taxon>Stackebrandtia</taxon>
    </lineage>
</organism>
<dbReference type="SMART" id="SM00418">
    <property type="entry name" value="HTH_ARSR"/>
    <property type="match status" value="1"/>
</dbReference>
<dbReference type="EMBL" id="VLLL01000005">
    <property type="protein sequence ID" value="TWJ15930.1"/>
    <property type="molecule type" value="Genomic_DNA"/>
</dbReference>
<dbReference type="Gene3D" id="1.10.10.10">
    <property type="entry name" value="Winged helix-like DNA-binding domain superfamily/Winged helix DNA-binding domain"/>
    <property type="match status" value="1"/>
</dbReference>
<protein>
    <submittedName>
        <fullName evidence="3">Uncharacterized protein YndB with AHSA1/START domain</fullName>
    </submittedName>
</protein>
<dbReference type="InterPro" id="IPR036390">
    <property type="entry name" value="WH_DNA-bd_sf"/>
</dbReference>
<dbReference type="NCBIfam" id="NF033788">
    <property type="entry name" value="HTH_metalloreg"/>
    <property type="match status" value="1"/>
</dbReference>
<dbReference type="PRINTS" id="PR00778">
    <property type="entry name" value="HTHARSR"/>
</dbReference>
<evidence type="ECO:0000313" key="3">
    <source>
        <dbReference type="EMBL" id="TWJ15930.1"/>
    </source>
</evidence>
<dbReference type="SUPFAM" id="SSF46785">
    <property type="entry name" value="Winged helix' DNA-binding domain"/>
    <property type="match status" value="1"/>
</dbReference>
<dbReference type="Pfam" id="PF08327">
    <property type="entry name" value="AHSA1"/>
    <property type="match status" value="1"/>
</dbReference>
<dbReference type="OrthoDB" id="9815653at2"/>
<feature type="domain" description="HTH arsR-type" evidence="2">
    <location>
        <begin position="1"/>
        <end position="88"/>
    </location>
</feature>
<gene>
    <name evidence="3" type="ORF">LX16_1649</name>
</gene>
<dbReference type="InterPro" id="IPR013538">
    <property type="entry name" value="ASHA1/2-like_C"/>
</dbReference>
<keyword evidence="4" id="KW-1185">Reference proteome</keyword>
<dbReference type="RefSeq" id="WP_147135446.1">
    <property type="nucleotide sequence ID" value="NZ_BAABIJ010000001.1"/>
</dbReference>
<accession>A0A562VDI3</accession>
<dbReference type="Gene3D" id="3.30.530.20">
    <property type="match status" value="1"/>
</dbReference>
<dbReference type="PANTHER" id="PTHR38600:SF1">
    <property type="entry name" value="TRANSCRIPTIONAL REGULATORY PROTEIN"/>
    <property type="match status" value="1"/>
</dbReference>
<dbReference type="Proteomes" id="UP000321617">
    <property type="component" value="Unassembled WGS sequence"/>
</dbReference>
<proteinExistence type="inferred from homology"/>
<comment type="similarity">
    <text evidence="1">Belongs to the AHA1 family.</text>
</comment>
<sequence>MDEVFKALADPVRRGLLDRLRDRDGQTLTELTAGLGMTRQAVTKHLDVLSAAGLVVVRRDGRSRRHHLNAAPISEITDRWIRRHHQGRARLLTDLKHTLEGHTVSQTEFVYVTYIATTPETLWRALTDPAFIARYFDGAGPESDWREGSPVRWRMTADDPAYDWGQRVLVADPPHRLSYTWHNYEPEMARFHPDWTAETLERLRTEPISKVTFTIEPAGASAVKLTVVHDGFAPGSAMLASVGGGWPAILSNLKTVVEGGTAMRLE</sequence>
<dbReference type="SUPFAM" id="SSF55961">
    <property type="entry name" value="Bet v1-like"/>
    <property type="match status" value="1"/>
</dbReference>
<dbReference type="InterPro" id="IPR036388">
    <property type="entry name" value="WH-like_DNA-bd_sf"/>
</dbReference>
<dbReference type="InterPro" id="IPR001845">
    <property type="entry name" value="HTH_ArsR_DNA-bd_dom"/>
</dbReference>
<dbReference type="InterPro" id="IPR023393">
    <property type="entry name" value="START-like_dom_sf"/>
</dbReference>
<dbReference type="CDD" id="cd08893">
    <property type="entry name" value="SRPBCC_CalC_Aha1-like_GntR-HTH"/>
    <property type="match status" value="1"/>
</dbReference>
<evidence type="ECO:0000259" key="2">
    <source>
        <dbReference type="PROSITE" id="PS50987"/>
    </source>
</evidence>
<dbReference type="CDD" id="cd00090">
    <property type="entry name" value="HTH_ARSR"/>
    <property type="match status" value="1"/>
</dbReference>
<dbReference type="PROSITE" id="PS50987">
    <property type="entry name" value="HTH_ARSR_2"/>
    <property type="match status" value="1"/>
</dbReference>
<dbReference type="AlphaFoldDB" id="A0A562VDI3"/>
<evidence type="ECO:0000313" key="4">
    <source>
        <dbReference type="Proteomes" id="UP000321617"/>
    </source>
</evidence>
<dbReference type="GO" id="GO:0003700">
    <property type="term" value="F:DNA-binding transcription factor activity"/>
    <property type="evidence" value="ECO:0007669"/>
    <property type="project" value="InterPro"/>
</dbReference>
<reference evidence="3 4" key="1">
    <citation type="journal article" date="2013" name="Stand. Genomic Sci.">
        <title>Genomic Encyclopedia of Type Strains, Phase I: The one thousand microbial genomes (KMG-I) project.</title>
        <authorList>
            <person name="Kyrpides N.C."/>
            <person name="Woyke T."/>
            <person name="Eisen J.A."/>
            <person name="Garrity G."/>
            <person name="Lilburn T.G."/>
            <person name="Beck B.J."/>
            <person name="Whitman W.B."/>
            <person name="Hugenholtz P."/>
            <person name="Klenk H.P."/>
        </authorList>
    </citation>
    <scope>NUCLEOTIDE SEQUENCE [LARGE SCALE GENOMIC DNA]</scope>
    <source>
        <strain evidence="3 4">DSM 45044</strain>
    </source>
</reference>
<name>A0A562VDI3_9ACTN</name>
<evidence type="ECO:0000256" key="1">
    <source>
        <dbReference type="ARBA" id="ARBA00006817"/>
    </source>
</evidence>
<comment type="caution">
    <text evidence="3">The sequence shown here is derived from an EMBL/GenBank/DDBJ whole genome shotgun (WGS) entry which is preliminary data.</text>
</comment>
<dbReference type="InterPro" id="IPR011991">
    <property type="entry name" value="ArsR-like_HTH"/>
</dbReference>
<dbReference type="PANTHER" id="PTHR38600">
    <property type="entry name" value="TRANSCRIPTIONAL REGULATORY PROTEIN"/>
    <property type="match status" value="1"/>
</dbReference>